<comment type="caution">
    <text evidence="2">The sequence shown here is derived from an EMBL/GenBank/DDBJ whole genome shotgun (WGS) entry which is preliminary data.</text>
</comment>
<reference evidence="2 3" key="1">
    <citation type="submission" date="2020-07" db="EMBL/GenBank/DDBJ databases">
        <authorList>
            <person name="Feng X."/>
        </authorList>
    </citation>
    <scope>NUCLEOTIDE SEQUENCE [LARGE SCALE GENOMIC DNA]</scope>
    <source>
        <strain evidence="2 3">JCM14086</strain>
    </source>
</reference>
<proteinExistence type="predicted"/>
<protein>
    <submittedName>
        <fullName evidence="2">Uncharacterized protein</fullName>
    </submittedName>
</protein>
<dbReference type="AlphaFoldDB" id="A0A7X1AX08"/>
<evidence type="ECO:0000256" key="1">
    <source>
        <dbReference type="SAM" id="MobiDB-lite"/>
    </source>
</evidence>
<feature type="compositionally biased region" description="Basic and acidic residues" evidence="1">
    <location>
        <begin position="12"/>
        <end position="22"/>
    </location>
</feature>
<name>A0A7X1AX08_9BACT</name>
<gene>
    <name evidence="2" type="ORF">H5P30_02255</name>
</gene>
<dbReference type="EMBL" id="JACHVA010000028">
    <property type="protein sequence ID" value="MBC2600598.1"/>
    <property type="molecule type" value="Genomic_DNA"/>
</dbReference>
<feature type="compositionally biased region" description="Basic residues" evidence="1">
    <location>
        <begin position="1"/>
        <end position="11"/>
    </location>
</feature>
<accession>A0A7X1AX08</accession>
<feature type="region of interest" description="Disordered" evidence="1">
    <location>
        <begin position="1"/>
        <end position="95"/>
    </location>
</feature>
<dbReference type="RefSeq" id="WP_185691340.1">
    <property type="nucleotide sequence ID" value="NZ_JACHVA010000028.1"/>
</dbReference>
<keyword evidence="3" id="KW-1185">Reference proteome</keyword>
<evidence type="ECO:0000313" key="2">
    <source>
        <dbReference type="EMBL" id="MBC2600598.1"/>
    </source>
</evidence>
<evidence type="ECO:0000313" key="3">
    <source>
        <dbReference type="Proteomes" id="UP000525652"/>
    </source>
</evidence>
<sequence>MELNLRVKKKIERVPPGREPVKEAATASPPPSEKPPEPEKSDDEEVDSGNLEDTTDYSPHAIYGSDEEDSNEPPPDYEPPKPKKARKPKQWEDGEHIDLEAAVAEASDLPVSVNELEALIAKTPPELRKFLEDEFSAEFLGPIVVDPKKLD</sequence>
<dbReference type="Proteomes" id="UP000525652">
    <property type="component" value="Unassembled WGS sequence"/>
</dbReference>
<organism evidence="2 3">
    <name type="scientific">Puniceicoccus vermicola</name>
    <dbReference type="NCBI Taxonomy" id="388746"/>
    <lineage>
        <taxon>Bacteria</taxon>
        <taxon>Pseudomonadati</taxon>
        <taxon>Verrucomicrobiota</taxon>
        <taxon>Opitutia</taxon>
        <taxon>Puniceicoccales</taxon>
        <taxon>Puniceicoccaceae</taxon>
        <taxon>Puniceicoccus</taxon>
    </lineage>
</organism>